<comment type="caution">
    <text evidence="2">The sequence shown here is derived from an EMBL/GenBank/DDBJ whole genome shotgun (WGS) entry which is preliminary data.</text>
</comment>
<evidence type="ECO:0008006" key="4">
    <source>
        <dbReference type="Google" id="ProtNLM"/>
    </source>
</evidence>
<evidence type="ECO:0000313" key="3">
    <source>
        <dbReference type="Proteomes" id="UP001500279"/>
    </source>
</evidence>
<dbReference type="Proteomes" id="UP001500279">
    <property type="component" value="Unassembled WGS sequence"/>
</dbReference>
<gene>
    <name evidence="2" type="ORF">GCM10009107_04730</name>
</gene>
<accession>A0ABP3UY62</accession>
<evidence type="ECO:0000256" key="1">
    <source>
        <dbReference type="SAM" id="MobiDB-lite"/>
    </source>
</evidence>
<name>A0ABP3UY62_9BURK</name>
<dbReference type="EMBL" id="BAAAEW010000004">
    <property type="protein sequence ID" value="GAA0741836.1"/>
    <property type="molecule type" value="Genomic_DNA"/>
</dbReference>
<feature type="region of interest" description="Disordered" evidence="1">
    <location>
        <begin position="1"/>
        <end position="48"/>
    </location>
</feature>
<organism evidence="2 3">
    <name type="scientific">Ideonella azotifigens</name>
    <dbReference type="NCBI Taxonomy" id="513160"/>
    <lineage>
        <taxon>Bacteria</taxon>
        <taxon>Pseudomonadati</taxon>
        <taxon>Pseudomonadota</taxon>
        <taxon>Betaproteobacteria</taxon>
        <taxon>Burkholderiales</taxon>
        <taxon>Sphaerotilaceae</taxon>
        <taxon>Ideonella</taxon>
    </lineage>
</organism>
<sequence length="78" mass="8570">MEREEQRGSYGTARATLGEPSHGKGLDGNSEHYELDNVGNRTTESDCKGTDLATRTLVRTVTRRYDALGRLQSVSGLQ</sequence>
<reference evidence="3" key="1">
    <citation type="journal article" date="2019" name="Int. J. Syst. Evol. Microbiol.">
        <title>The Global Catalogue of Microorganisms (GCM) 10K type strain sequencing project: providing services to taxonomists for standard genome sequencing and annotation.</title>
        <authorList>
            <consortium name="The Broad Institute Genomics Platform"/>
            <consortium name="The Broad Institute Genome Sequencing Center for Infectious Disease"/>
            <person name="Wu L."/>
            <person name="Ma J."/>
        </authorList>
    </citation>
    <scope>NUCLEOTIDE SEQUENCE [LARGE SCALE GENOMIC DNA]</scope>
    <source>
        <strain evidence="3">JCM 15503</strain>
    </source>
</reference>
<proteinExistence type="predicted"/>
<keyword evidence="3" id="KW-1185">Reference proteome</keyword>
<feature type="compositionally biased region" description="Basic and acidic residues" evidence="1">
    <location>
        <begin position="21"/>
        <end position="35"/>
    </location>
</feature>
<protein>
    <recommendedName>
        <fullName evidence="4">RHS repeat protein</fullName>
    </recommendedName>
</protein>
<evidence type="ECO:0000313" key="2">
    <source>
        <dbReference type="EMBL" id="GAA0741836.1"/>
    </source>
</evidence>